<organism evidence="2 3">
    <name type="scientific">Pseudonocardia parietis</name>
    <dbReference type="NCBI Taxonomy" id="570936"/>
    <lineage>
        <taxon>Bacteria</taxon>
        <taxon>Bacillati</taxon>
        <taxon>Actinomycetota</taxon>
        <taxon>Actinomycetes</taxon>
        <taxon>Pseudonocardiales</taxon>
        <taxon>Pseudonocardiaceae</taxon>
        <taxon>Pseudonocardia</taxon>
    </lineage>
</organism>
<evidence type="ECO:0000256" key="1">
    <source>
        <dbReference type="SAM" id="MobiDB-lite"/>
    </source>
</evidence>
<accession>A0ABS4VU16</accession>
<protein>
    <submittedName>
        <fullName evidence="2">Uncharacterized protein</fullName>
    </submittedName>
</protein>
<dbReference type="RefSeq" id="WP_210027554.1">
    <property type="nucleotide sequence ID" value="NZ_JAGINU010000001.1"/>
</dbReference>
<name>A0ABS4VU16_9PSEU</name>
<proteinExistence type="predicted"/>
<evidence type="ECO:0000313" key="3">
    <source>
        <dbReference type="Proteomes" id="UP001519295"/>
    </source>
</evidence>
<evidence type="ECO:0000313" key="2">
    <source>
        <dbReference type="EMBL" id="MBP2367423.1"/>
    </source>
</evidence>
<reference evidence="2 3" key="1">
    <citation type="submission" date="2021-03" db="EMBL/GenBank/DDBJ databases">
        <title>Sequencing the genomes of 1000 actinobacteria strains.</title>
        <authorList>
            <person name="Klenk H.-P."/>
        </authorList>
    </citation>
    <scope>NUCLEOTIDE SEQUENCE [LARGE SCALE GENOMIC DNA]</scope>
    <source>
        <strain evidence="2 3">DSM 45256</strain>
    </source>
</reference>
<feature type="region of interest" description="Disordered" evidence="1">
    <location>
        <begin position="77"/>
        <end position="102"/>
    </location>
</feature>
<sequence length="102" mass="11199">MPAHDHGASHLEHVSTQMSAVLDPLAARCVGRPVEEIRQLIMQDWPRHLGSEFTTMALTDTALALREGRPWCAALWTTGPAQRTPRPRSASATMHESAPALH</sequence>
<gene>
    <name evidence="2" type="ORF">JOF36_003119</name>
</gene>
<dbReference type="EMBL" id="JAGINU010000001">
    <property type="protein sequence ID" value="MBP2367423.1"/>
    <property type="molecule type" value="Genomic_DNA"/>
</dbReference>
<keyword evidence="3" id="KW-1185">Reference proteome</keyword>
<dbReference type="Proteomes" id="UP001519295">
    <property type="component" value="Unassembled WGS sequence"/>
</dbReference>
<comment type="caution">
    <text evidence="2">The sequence shown here is derived from an EMBL/GenBank/DDBJ whole genome shotgun (WGS) entry which is preliminary data.</text>
</comment>